<dbReference type="RefSeq" id="WP_181340102.1">
    <property type="nucleotide sequence ID" value="NZ_JAAKDE010000016.1"/>
</dbReference>
<organism evidence="2 3">
    <name type="scientific">Capillibacterium thermochitinicola</name>
    <dbReference type="NCBI Taxonomy" id="2699427"/>
    <lineage>
        <taxon>Bacteria</taxon>
        <taxon>Bacillati</taxon>
        <taxon>Bacillota</taxon>
        <taxon>Capillibacterium</taxon>
    </lineage>
</organism>
<proteinExistence type="predicted"/>
<dbReference type="EMBL" id="JAAKDE010000016">
    <property type="protein sequence ID" value="MBA2133635.1"/>
    <property type="molecule type" value="Genomic_DNA"/>
</dbReference>
<dbReference type="SUPFAM" id="SSF55874">
    <property type="entry name" value="ATPase domain of HSP90 chaperone/DNA topoisomerase II/histidine kinase"/>
    <property type="match status" value="1"/>
</dbReference>
<protein>
    <submittedName>
        <fullName evidence="2">ATP-binding protein</fullName>
    </submittedName>
</protein>
<keyword evidence="2" id="KW-0067">ATP-binding</keyword>
<evidence type="ECO:0000313" key="2">
    <source>
        <dbReference type="EMBL" id="MBA2133635.1"/>
    </source>
</evidence>
<keyword evidence="3" id="KW-1185">Reference proteome</keyword>
<reference evidence="2" key="1">
    <citation type="submission" date="2020-06" db="EMBL/GenBank/DDBJ databases">
        <title>Novel chitinolytic bacterium.</title>
        <authorList>
            <person name="Ungkulpasvich U."/>
            <person name="Kosugi A."/>
            <person name="Uke A."/>
        </authorList>
    </citation>
    <scope>NUCLEOTIDE SEQUENCE</scope>
    <source>
        <strain evidence="2">UUS1-1</strain>
    </source>
</reference>
<dbReference type="SMART" id="SM00387">
    <property type="entry name" value="HATPase_c"/>
    <property type="match status" value="1"/>
</dbReference>
<dbReference type="Gene3D" id="3.30.565.10">
    <property type="entry name" value="Histidine kinase-like ATPase, C-terminal domain"/>
    <property type="match status" value="1"/>
</dbReference>
<evidence type="ECO:0000313" key="3">
    <source>
        <dbReference type="Proteomes" id="UP000657177"/>
    </source>
</evidence>
<dbReference type="GO" id="GO:0005524">
    <property type="term" value="F:ATP binding"/>
    <property type="evidence" value="ECO:0007669"/>
    <property type="project" value="UniProtKB-KW"/>
</dbReference>
<sequence length="145" mass="15628">MTEPRVLLEIPVEGNNFTTAGEAASRVKQTLQKLGIDSNLVRRVAIATYEAEMNIVIHADYGKIILQVDAEGITVQAEDRGKGIPDLEQAMTAGFSTASERARALGFGAGMGLPNMKKCSDQLEIDSKVNVGTIVVMKFKYPTAN</sequence>
<gene>
    <name evidence="2" type="ORF">G5B42_08810</name>
</gene>
<accession>A0A8J6I0Y6</accession>
<evidence type="ECO:0000259" key="1">
    <source>
        <dbReference type="SMART" id="SM00387"/>
    </source>
</evidence>
<keyword evidence="2" id="KW-0547">Nucleotide-binding</keyword>
<feature type="domain" description="Histidine kinase/HSP90-like ATPase" evidence="1">
    <location>
        <begin position="39"/>
        <end position="143"/>
    </location>
</feature>
<dbReference type="InterPro" id="IPR036890">
    <property type="entry name" value="HATPase_C_sf"/>
</dbReference>
<dbReference type="Proteomes" id="UP000657177">
    <property type="component" value="Unassembled WGS sequence"/>
</dbReference>
<name>A0A8J6I0Y6_9FIRM</name>
<dbReference type="Pfam" id="PF13581">
    <property type="entry name" value="HATPase_c_2"/>
    <property type="match status" value="1"/>
</dbReference>
<dbReference type="AlphaFoldDB" id="A0A8J6I0Y6"/>
<comment type="caution">
    <text evidence="2">The sequence shown here is derived from an EMBL/GenBank/DDBJ whole genome shotgun (WGS) entry which is preliminary data.</text>
</comment>
<dbReference type="InterPro" id="IPR003594">
    <property type="entry name" value="HATPase_dom"/>
</dbReference>